<evidence type="ECO:0000256" key="1">
    <source>
        <dbReference type="SAM" id="MobiDB-lite"/>
    </source>
</evidence>
<dbReference type="EMBL" id="GBXM01011833">
    <property type="protein sequence ID" value="JAH96744.1"/>
    <property type="molecule type" value="Transcribed_RNA"/>
</dbReference>
<reference evidence="2" key="2">
    <citation type="journal article" date="2015" name="Fish Shellfish Immunol.">
        <title>Early steps in the European eel (Anguilla anguilla)-Vibrio vulnificus interaction in the gills: Role of the RtxA13 toxin.</title>
        <authorList>
            <person name="Callol A."/>
            <person name="Pajuelo D."/>
            <person name="Ebbesson L."/>
            <person name="Teles M."/>
            <person name="MacKenzie S."/>
            <person name="Amaro C."/>
        </authorList>
    </citation>
    <scope>NUCLEOTIDE SEQUENCE</scope>
</reference>
<organism evidence="2">
    <name type="scientific">Anguilla anguilla</name>
    <name type="common">European freshwater eel</name>
    <name type="synonym">Muraena anguilla</name>
    <dbReference type="NCBI Taxonomy" id="7936"/>
    <lineage>
        <taxon>Eukaryota</taxon>
        <taxon>Metazoa</taxon>
        <taxon>Chordata</taxon>
        <taxon>Craniata</taxon>
        <taxon>Vertebrata</taxon>
        <taxon>Euteleostomi</taxon>
        <taxon>Actinopterygii</taxon>
        <taxon>Neopterygii</taxon>
        <taxon>Teleostei</taxon>
        <taxon>Anguilliformes</taxon>
        <taxon>Anguillidae</taxon>
        <taxon>Anguilla</taxon>
    </lineage>
</organism>
<sequence>MLNCCHANKNHSFKTAERLMQVMQLLTTSVLNSKWPTVPHHLSDSSQARAVTPSTQRSQFHLNMQPKKRKENYK</sequence>
<reference evidence="2" key="1">
    <citation type="submission" date="2014-11" db="EMBL/GenBank/DDBJ databases">
        <authorList>
            <person name="Amaro Gonzalez C."/>
        </authorList>
    </citation>
    <scope>NUCLEOTIDE SEQUENCE</scope>
</reference>
<evidence type="ECO:0000313" key="2">
    <source>
        <dbReference type="EMBL" id="JAH96744.1"/>
    </source>
</evidence>
<name>A0A0E9X2E3_ANGAN</name>
<feature type="compositionally biased region" description="Polar residues" evidence="1">
    <location>
        <begin position="44"/>
        <end position="62"/>
    </location>
</feature>
<accession>A0A0E9X2E3</accession>
<feature type="region of interest" description="Disordered" evidence="1">
    <location>
        <begin position="40"/>
        <end position="74"/>
    </location>
</feature>
<protein>
    <submittedName>
        <fullName evidence="2">Uncharacterized protein</fullName>
    </submittedName>
</protein>
<dbReference type="AlphaFoldDB" id="A0A0E9X2E3"/>
<proteinExistence type="predicted"/>